<dbReference type="AlphaFoldDB" id="A0A9J6C7V8"/>
<feature type="region of interest" description="Disordered" evidence="4">
    <location>
        <begin position="107"/>
        <end position="209"/>
    </location>
</feature>
<evidence type="ECO:0000256" key="2">
    <source>
        <dbReference type="ARBA" id="ARBA00022833"/>
    </source>
</evidence>
<keyword evidence="8" id="KW-1185">Reference proteome</keyword>
<dbReference type="InterPro" id="IPR013083">
    <property type="entry name" value="Znf_RING/FYVE/PHD"/>
</dbReference>
<feature type="compositionally biased region" description="Low complexity" evidence="4">
    <location>
        <begin position="135"/>
        <end position="151"/>
    </location>
</feature>
<reference evidence="7" key="1">
    <citation type="submission" date="2021-03" db="EMBL/GenBank/DDBJ databases">
        <title>Chromosome level genome of the anhydrobiotic midge Polypedilum vanderplanki.</title>
        <authorList>
            <person name="Yoshida Y."/>
            <person name="Kikawada T."/>
            <person name="Gusev O."/>
        </authorList>
    </citation>
    <scope>NUCLEOTIDE SEQUENCE</scope>
    <source>
        <strain evidence="7">NIAS01</strain>
        <tissue evidence="7">Whole body or cell culture</tissue>
    </source>
</reference>
<feature type="signal peptide" evidence="5">
    <location>
        <begin position="1"/>
        <end position="19"/>
    </location>
</feature>
<proteinExistence type="predicted"/>
<keyword evidence="5" id="KW-0732">Signal</keyword>
<evidence type="ECO:0000256" key="4">
    <source>
        <dbReference type="SAM" id="MobiDB-lite"/>
    </source>
</evidence>
<dbReference type="PANTHER" id="PTHR46569:SF1">
    <property type="entry name" value="E3 UBIQUITIN-PROTEIN LIGASE RFWD3-RELATED"/>
    <property type="match status" value="1"/>
</dbReference>
<dbReference type="GO" id="GO:0061630">
    <property type="term" value="F:ubiquitin protein ligase activity"/>
    <property type="evidence" value="ECO:0007669"/>
    <property type="project" value="TreeGrafter"/>
</dbReference>
<dbReference type="Proteomes" id="UP001107558">
    <property type="component" value="Chromosome 2"/>
</dbReference>
<evidence type="ECO:0000256" key="1">
    <source>
        <dbReference type="ARBA" id="ARBA00022771"/>
    </source>
</evidence>
<keyword evidence="1 3" id="KW-0479">Metal-binding</keyword>
<dbReference type="OrthoDB" id="7791309at2759"/>
<dbReference type="GO" id="GO:0008270">
    <property type="term" value="F:zinc ion binding"/>
    <property type="evidence" value="ECO:0007669"/>
    <property type="project" value="UniProtKB-KW"/>
</dbReference>
<dbReference type="GO" id="GO:0031297">
    <property type="term" value="P:replication fork processing"/>
    <property type="evidence" value="ECO:0007669"/>
    <property type="project" value="TreeGrafter"/>
</dbReference>
<dbReference type="GO" id="GO:0016567">
    <property type="term" value="P:protein ubiquitination"/>
    <property type="evidence" value="ECO:0007669"/>
    <property type="project" value="TreeGrafter"/>
</dbReference>
<evidence type="ECO:0000259" key="6">
    <source>
        <dbReference type="PROSITE" id="PS50089"/>
    </source>
</evidence>
<name>A0A9J6C7V8_POLVA</name>
<feature type="chain" id="PRO_5039907528" description="RING-type domain-containing protein" evidence="5">
    <location>
        <begin position="20"/>
        <end position="209"/>
    </location>
</feature>
<dbReference type="Pfam" id="PF13639">
    <property type="entry name" value="zf-RING_2"/>
    <property type="match status" value="1"/>
</dbReference>
<keyword evidence="2" id="KW-0862">Zinc</keyword>
<accession>A0A9J6C7V8</accession>
<keyword evidence="1 3" id="KW-0863">Zinc-finger</keyword>
<dbReference type="InterPro" id="IPR001841">
    <property type="entry name" value="Znf_RING"/>
</dbReference>
<dbReference type="PANTHER" id="PTHR46569">
    <property type="entry name" value="E3 UBIQUITIN-PROTEIN LIGASE TRAIP"/>
    <property type="match status" value="1"/>
</dbReference>
<comment type="caution">
    <text evidence="7">The sequence shown here is derived from an EMBL/GenBank/DDBJ whole genome shotgun (WGS) entry which is preliminary data.</text>
</comment>
<feature type="domain" description="RING-type" evidence="6">
    <location>
        <begin position="4"/>
        <end position="45"/>
    </location>
</feature>
<dbReference type="GO" id="GO:0090734">
    <property type="term" value="C:site of DNA damage"/>
    <property type="evidence" value="ECO:0007669"/>
    <property type="project" value="TreeGrafter"/>
</dbReference>
<dbReference type="Gene3D" id="3.30.40.10">
    <property type="entry name" value="Zinc/RING finger domain, C3HC4 (zinc finger)"/>
    <property type="match status" value="1"/>
</dbReference>
<dbReference type="GO" id="GO:0005634">
    <property type="term" value="C:nucleus"/>
    <property type="evidence" value="ECO:0007669"/>
    <property type="project" value="TreeGrafter"/>
</dbReference>
<dbReference type="InterPro" id="IPR052639">
    <property type="entry name" value="TRAIP_ubiq-protein_ligase"/>
</dbReference>
<dbReference type="EMBL" id="JADBJN010000002">
    <property type="protein sequence ID" value="KAG5678122.1"/>
    <property type="molecule type" value="Genomic_DNA"/>
</dbReference>
<evidence type="ECO:0000256" key="5">
    <source>
        <dbReference type="SAM" id="SignalP"/>
    </source>
</evidence>
<evidence type="ECO:0000256" key="3">
    <source>
        <dbReference type="PROSITE-ProRule" id="PRU00175"/>
    </source>
</evidence>
<protein>
    <recommendedName>
        <fullName evidence="6">RING-type domain-containing protein</fullName>
    </recommendedName>
</protein>
<evidence type="ECO:0000313" key="8">
    <source>
        <dbReference type="Proteomes" id="UP001107558"/>
    </source>
</evidence>
<sequence>MLSCAICADLLLATESVSSTLCGHVLHTNCIFRWLSSNRTCPQCRHTCDKNTVHRVFLPEHQFENNDILEKLNEISVQKKEQESIIKNLESQKRKLEHELKLKKKQYHKALQRQKYEKHGKANIPRQHNLQHQPSTSSSSHSLTSASNSTTNEKTPSSSSSTRHKRNLNRINRSKEYFRQKRAAHRNNNNNNNNTINASAADRPPNVIE</sequence>
<dbReference type="PROSITE" id="PS50089">
    <property type="entry name" value="ZF_RING_2"/>
    <property type="match status" value="1"/>
</dbReference>
<gene>
    <name evidence="7" type="ORF">PVAND_007821</name>
</gene>
<organism evidence="7 8">
    <name type="scientific">Polypedilum vanderplanki</name>
    <name type="common">Sleeping chironomid midge</name>
    <dbReference type="NCBI Taxonomy" id="319348"/>
    <lineage>
        <taxon>Eukaryota</taxon>
        <taxon>Metazoa</taxon>
        <taxon>Ecdysozoa</taxon>
        <taxon>Arthropoda</taxon>
        <taxon>Hexapoda</taxon>
        <taxon>Insecta</taxon>
        <taxon>Pterygota</taxon>
        <taxon>Neoptera</taxon>
        <taxon>Endopterygota</taxon>
        <taxon>Diptera</taxon>
        <taxon>Nematocera</taxon>
        <taxon>Chironomoidea</taxon>
        <taxon>Chironomidae</taxon>
        <taxon>Chironominae</taxon>
        <taxon>Polypedilum</taxon>
        <taxon>Polypedilum</taxon>
    </lineage>
</organism>
<feature type="compositionally biased region" description="Polar residues" evidence="4">
    <location>
        <begin position="152"/>
        <end position="161"/>
    </location>
</feature>
<evidence type="ECO:0000313" key="7">
    <source>
        <dbReference type="EMBL" id="KAG5678122.1"/>
    </source>
</evidence>
<dbReference type="SMART" id="SM00184">
    <property type="entry name" value="RING"/>
    <property type="match status" value="1"/>
</dbReference>
<dbReference type="SUPFAM" id="SSF57850">
    <property type="entry name" value="RING/U-box"/>
    <property type="match status" value="1"/>
</dbReference>